<evidence type="ECO:0000313" key="7">
    <source>
        <dbReference type="EMBL" id="CAA7025253.1"/>
    </source>
</evidence>
<accession>A0A6D2IH15</accession>
<dbReference type="OrthoDB" id="1932896at2759"/>
<dbReference type="PANTHER" id="PTHR22594">
    <property type="entry name" value="ASPARTYL/LYSYL-TRNA SYNTHETASE"/>
    <property type="match status" value="1"/>
</dbReference>
<evidence type="ECO:0000313" key="9">
    <source>
        <dbReference type="Proteomes" id="UP000467841"/>
    </source>
</evidence>
<keyword evidence="4" id="KW-0648">Protein biosynthesis</keyword>
<keyword evidence="2" id="KW-0547">Nucleotide-binding</keyword>
<sequence length="96" mass="11239">MSLERRHTDSLVKWVFDKSTLLSSSQQVIAKVLFLVGYNWKALLVPKLRAENSHTSRHLADFWMVEAEIASADLEDDMNCAEAYVKYRYKWLLEKC</sequence>
<dbReference type="GO" id="GO:0004816">
    <property type="term" value="F:asparagine-tRNA ligase activity"/>
    <property type="evidence" value="ECO:0007669"/>
    <property type="project" value="TreeGrafter"/>
</dbReference>
<dbReference type="Gene3D" id="3.30.930.10">
    <property type="entry name" value="Bira Bifunctional Protein, Domain 2"/>
    <property type="match status" value="1"/>
</dbReference>
<gene>
    <name evidence="7" type="ORF">MERR_LOCUS12488</name>
    <name evidence="8" type="ORF">MERR_LOCUS26907</name>
</gene>
<keyword evidence="3" id="KW-0067">ATP-binding</keyword>
<dbReference type="PANTHER" id="PTHR22594:SF54">
    <property type="entry name" value="ASPARAGINE--TRNA LIGASE, CYTOPLASMIC 1-RELATED"/>
    <property type="match status" value="1"/>
</dbReference>
<protein>
    <recommendedName>
        <fullName evidence="6">Aminoacyl-tRNA synthetase class II (D/K/N) domain-containing protein</fullName>
    </recommendedName>
</protein>
<evidence type="ECO:0000259" key="6">
    <source>
        <dbReference type="Pfam" id="PF00152"/>
    </source>
</evidence>
<evidence type="ECO:0000256" key="2">
    <source>
        <dbReference type="ARBA" id="ARBA00022741"/>
    </source>
</evidence>
<dbReference type="InterPro" id="IPR004364">
    <property type="entry name" value="Aa-tRNA-synt_II"/>
</dbReference>
<dbReference type="SUPFAM" id="SSF55681">
    <property type="entry name" value="Class II aaRS and biotin synthetases"/>
    <property type="match status" value="1"/>
</dbReference>
<dbReference type="EMBL" id="CACVBM020000999">
    <property type="protein sequence ID" value="CAA7025253.1"/>
    <property type="molecule type" value="Genomic_DNA"/>
</dbReference>
<evidence type="ECO:0000313" key="8">
    <source>
        <dbReference type="EMBL" id="CAA7039672.1"/>
    </source>
</evidence>
<dbReference type="EMBL" id="CACVBM020001216">
    <property type="protein sequence ID" value="CAA7039672.1"/>
    <property type="molecule type" value="Genomic_DNA"/>
</dbReference>
<name>A0A6D2IH15_9BRAS</name>
<dbReference type="InterPro" id="IPR045864">
    <property type="entry name" value="aa-tRNA-synth_II/BPL/LPL"/>
</dbReference>
<dbReference type="Proteomes" id="UP000467841">
    <property type="component" value="Unassembled WGS sequence"/>
</dbReference>
<dbReference type="Pfam" id="PF00152">
    <property type="entry name" value="tRNA-synt_2"/>
    <property type="match status" value="1"/>
</dbReference>
<evidence type="ECO:0000256" key="1">
    <source>
        <dbReference type="ARBA" id="ARBA00022598"/>
    </source>
</evidence>
<dbReference type="GO" id="GO:0006421">
    <property type="term" value="P:asparaginyl-tRNA aminoacylation"/>
    <property type="evidence" value="ECO:0007669"/>
    <property type="project" value="TreeGrafter"/>
</dbReference>
<proteinExistence type="predicted"/>
<evidence type="ECO:0000256" key="3">
    <source>
        <dbReference type="ARBA" id="ARBA00022840"/>
    </source>
</evidence>
<keyword evidence="9" id="KW-1185">Reference proteome</keyword>
<evidence type="ECO:0000256" key="4">
    <source>
        <dbReference type="ARBA" id="ARBA00022917"/>
    </source>
</evidence>
<feature type="domain" description="Aminoacyl-tRNA synthetase class II (D/K/N)" evidence="6">
    <location>
        <begin position="20"/>
        <end position="92"/>
    </location>
</feature>
<dbReference type="GO" id="GO:0005739">
    <property type="term" value="C:mitochondrion"/>
    <property type="evidence" value="ECO:0007669"/>
    <property type="project" value="TreeGrafter"/>
</dbReference>
<reference evidence="7 9" key="1">
    <citation type="submission" date="2020-01" db="EMBL/GenBank/DDBJ databases">
        <authorList>
            <person name="Mishra B."/>
        </authorList>
    </citation>
    <scope>NUCLEOTIDE SEQUENCE [LARGE SCALE GENOMIC DNA]</scope>
</reference>
<keyword evidence="5" id="KW-0030">Aminoacyl-tRNA synthetase</keyword>
<dbReference type="AlphaFoldDB" id="A0A6D2IH15"/>
<keyword evidence="1" id="KW-0436">Ligase</keyword>
<evidence type="ECO:0000256" key="5">
    <source>
        <dbReference type="ARBA" id="ARBA00023146"/>
    </source>
</evidence>
<dbReference type="GO" id="GO:0005524">
    <property type="term" value="F:ATP binding"/>
    <property type="evidence" value="ECO:0007669"/>
    <property type="project" value="UniProtKB-KW"/>
</dbReference>
<organism evidence="7 9">
    <name type="scientific">Microthlaspi erraticum</name>
    <dbReference type="NCBI Taxonomy" id="1685480"/>
    <lineage>
        <taxon>Eukaryota</taxon>
        <taxon>Viridiplantae</taxon>
        <taxon>Streptophyta</taxon>
        <taxon>Embryophyta</taxon>
        <taxon>Tracheophyta</taxon>
        <taxon>Spermatophyta</taxon>
        <taxon>Magnoliopsida</taxon>
        <taxon>eudicotyledons</taxon>
        <taxon>Gunneridae</taxon>
        <taxon>Pentapetalae</taxon>
        <taxon>rosids</taxon>
        <taxon>malvids</taxon>
        <taxon>Brassicales</taxon>
        <taxon>Brassicaceae</taxon>
        <taxon>Coluteocarpeae</taxon>
        <taxon>Microthlaspi</taxon>
    </lineage>
</organism>